<organism evidence="7 8">
    <name type="scientific">Limnobacter profundi</name>
    <dbReference type="NCBI Taxonomy" id="2732163"/>
    <lineage>
        <taxon>Bacteria</taxon>
        <taxon>Pseudomonadati</taxon>
        <taxon>Pseudomonadota</taxon>
        <taxon>Betaproteobacteria</taxon>
        <taxon>Burkholderiales</taxon>
        <taxon>Burkholderiaceae</taxon>
        <taxon>Limnobacter</taxon>
    </lineage>
</organism>
<keyword evidence="1" id="KW-0472">Membrane</keyword>
<dbReference type="RefSeq" id="WP_171097255.1">
    <property type="nucleotide sequence ID" value="NZ_CP053084.1"/>
</dbReference>
<dbReference type="Gene3D" id="2.40.160.50">
    <property type="entry name" value="membrane protein fhac: a member of the omp85/tpsb transporter family"/>
    <property type="match status" value="1"/>
</dbReference>
<keyword evidence="3" id="KW-0998">Cell outer membrane</keyword>
<feature type="domain" description="Polypeptide-transport-associated ShlB-type" evidence="6">
    <location>
        <begin position="69"/>
        <end position="144"/>
    </location>
</feature>
<protein>
    <submittedName>
        <fullName evidence="7">ShlB/FhaC/HecB family hemolysin secretion/activation protein</fullName>
    </submittedName>
</protein>
<dbReference type="EMBL" id="CP053084">
    <property type="protein sequence ID" value="QJR28429.1"/>
    <property type="molecule type" value="Genomic_DNA"/>
</dbReference>
<evidence type="ECO:0000259" key="6">
    <source>
        <dbReference type="Pfam" id="PF08479"/>
    </source>
</evidence>
<feature type="domain" description="Haemolysin activator HlyB C-terminal" evidence="5">
    <location>
        <begin position="210"/>
        <end position="525"/>
    </location>
</feature>
<dbReference type="InterPro" id="IPR051544">
    <property type="entry name" value="TPS_OM_transporter"/>
</dbReference>
<sequence length="566" mass="62029">MLTNRYTIALLLYTLAWPVQAQVSTPAPFINPESAAPAAEKEAEPVIDNQAERKAAPELGKPLNDVSLNVSAYRIEGVEAKHLNDIQKLLMPYVGEKRSFEDLSSAAQVVTAFLQRELGYYLAYAYLPAQDIKNGVVTIAVLPGVLESVEVAWPAEELRVNRDIVESHLKRLKPGTVIRVEEVERVVFLLNDLRGIRMSFAIKPGTQAGKAILVATPSNDKALTGSAGLDANGSRYAGTYRGIATFSWESPFGLGDSFSVSHLQSETGGLDFTLLGYTLPVGADGLKLGVNVSTVNYSLEENDFPLGLNGDAESLGVFALYPLVRSRNLNVFALTGYDKKEFTDRQSLSGLETVKEVDSFRLGLSGDSRDSLVGGGLNFFNFNVEESKTNYPGGVPFGLDDELNTMRVNYSFGRLQSVVPGKLMLWSFLRGQYALDNLDSSEQCSLGGATAVRAFAQGETSGDSCDLFTLEARYLPSANWFGSAARELSFNVFFDQGRVRFREDTSNQPAGFNNHAELAGYGLGLAWDRQDIFTFNLSLAWELAGVRQSDPKRQSPRIFASYIYYF</sequence>
<gene>
    <name evidence="7" type="ORF">HKT17_01240</name>
</gene>
<evidence type="ECO:0000256" key="3">
    <source>
        <dbReference type="ARBA" id="ARBA00023237"/>
    </source>
</evidence>
<dbReference type="PANTHER" id="PTHR34597">
    <property type="entry name" value="SLR1661 PROTEIN"/>
    <property type="match status" value="1"/>
</dbReference>
<evidence type="ECO:0000256" key="4">
    <source>
        <dbReference type="SAM" id="SignalP"/>
    </source>
</evidence>
<keyword evidence="2" id="KW-0812">Transmembrane</keyword>
<keyword evidence="4" id="KW-0732">Signal</keyword>
<dbReference type="InterPro" id="IPR005565">
    <property type="entry name" value="Hemolysn_activator_HlyB_C"/>
</dbReference>
<accession>A0ABX6N222</accession>
<name>A0ABX6N222_9BURK</name>
<keyword evidence="8" id="KW-1185">Reference proteome</keyword>
<evidence type="ECO:0000256" key="1">
    <source>
        <dbReference type="ARBA" id="ARBA00022452"/>
    </source>
</evidence>
<evidence type="ECO:0000313" key="8">
    <source>
        <dbReference type="Proteomes" id="UP000501130"/>
    </source>
</evidence>
<dbReference type="InterPro" id="IPR013686">
    <property type="entry name" value="Polypept-transport_assoc_ShlB"/>
</dbReference>
<reference evidence="7 8" key="1">
    <citation type="submission" date="2020-05" db="EMBL/GenBank/DDBJ databases">
        <title>Compete genome of Limnobacter sp. SAORIC-580.</title>
        <authorList>
            <person name="Song J."/>
            <person name="Cho J.-C."/>
        </authorList>
    </citation>
    <scope>NUCLEOTIDE SEQUENCE [LARGE SCALE GENOMIC DNA]</scope>
    <source>
        <strain evidence="7 8">SAORIC-580</strain>
    </source>
</reference>
<proteinExistence type="predicted"/>
<evidence type="ECO:0000256" key="2">
    <source>
        <dbReference type="ARBA" id="ARBA00022692"/>
    </source>
</evidence>
<dbReference type="Pfam" id="PF08479">
    <property type="entry name" value="POTRA_2"/>
    <property type="match status" value="1"/>
</dbReference>
<evidence type="ECO:0000313" key="7">
    <source>
        <dbReference type="EMBL" id="QJR28429.1"/>
    </source>
</evidence>
<dbReference type="Gene3D" id="3.10.20.310">
    <property type="entry name" value="membrane protein fhac"/>
    <property type="match status" value="1"/>
</dbReference>
<dbReference type="Pfam" id="PF03865">
    <property type="entry name" value="ShlB"/>
    <property type="match status" value="1"/>
</dbReference>
<evidence type="ECO:0000259" key="5">
    <source>
        <dbReference type="Pfam" id="PF03865"/>
    </source>
</evidence>
<feature type="chain" id="PRO_5045304462" evidence="4">
    <location>
        <begin position="22"/>
        <end position="566"/>
    </location>
</feature>
<keyword evidence="1" id="KW-1134">Transmembrane beta strand</keyword>
<dbReference type="Proteomes" id="UP000501130">
    <property type="component" value="Chromosome"/>
</dbReference>
<feature type="signal peptide" evidence="4">
    <location>
        <begin position="1"/>
        <end position="21"/>
    </location>
</feature>
<dbReference type="PANTHER" id="PTHR34597:SF1">
    <property type="entry name" value="HEME_HEMOPEXIN TRANSPORTER PROTEIN HUXB"/>
    <property type="match status" value="1"/>
</dbReference>